<dbReference type="Gene3D" id="2.60.40.150">
    <property type="entry name" value="C2 domain"/>
    <property type="match status" value="4"/>
</dbReference>
<feature type="domain" description="C2" evidence="4">
    <location>
        <begin position="213"/>
        <end position="333"/>
    </location>
</feature>
<proteinExistence type="predicted"/>
<keyword evidence="2" id="KW-0106">Calcium</keyword>
<dbReference type="eggNOG" id="KOG1032">
    <property type="taxonomic scope" value="Eukaryota"/>
</dbReference>
<dbReference type="Pfam" id="PF00168">
    <property type="entry name" value="C2"/>
    <property type="match status" value="5"/>
</dbReference>
<dbReference type="PANTHER" id="PTHR45911">
    <property type="entry name" value="C2 DOMAIN-CONTAINING PROTEIN"/>
    <property type="match status" value="1"/>
</dbReference>
<evidence type="ECO:0000259" key="4">
    <source>
        <dbReference type="PROSITE" id="PS50004"/>
    </source>
</evidence>
<dbReference type="Proteomes" id="UP000002729">
    <property type="component" value="Unassembled WGS sequence"/>
</dbReference>
<dbReference type="RefSeq" id="XP_009032685.1">
    <property type="nucleotide sequence ID" value="XM_009034437.1"/>
</dbReference>
<keyword evidence="1" id="KW-0479">Metal-binding</keyword>
<feature type="region of interest" description="Disordered" evidence="3">
    <location>
        <begin position="937"/>
        <end position="956"/>
    </location>
</feature>
<sequence length="1432" mass="156905">MSFLRRFTKRPPPPAKEPDDEPPKDDAPRKSRFTLFGSKKKDDAAPPKKRKSWFGGGKKDKEEIPEEPEDAPAVALAVDVPSERPNALHVALHRCRNLPVMDVNLLSKNSSDPFVVLECCGAKEKSTTKKRCLDPYYGERFALPLDGGDESVKCTVFDEDVVSSHDFMGVADIPCAPLADRRPTKRWYKLLGKKGDASKDLGEIQLTLHWVHDPSRLLELPLCEPGETKNELVVALRRARHLRALDRNLLTENSSDPFAILRCDGEEAKSKVVYNTCDPVWDEILTVRVDDGAAPVCLELRDKDVLSSDLLGFADAFAAERADGAEARRGAWLSLAEFDGTRPEGKDYGGVRVAALWRANAALPPSWAAAQPGRDAPGKRNELRVRVCRVEGALPGRNQIFNPTSLTVVDFGSGALWKRKANCYAVVACDHSTRKTKTLGAALAWNEEVALFVEDEDAPLRIALREKTLLSSTEIGNAEGTWASDRGEAPTYAWIGDDELRFRVCCYWAREPSLVAAIPEDDLRPDEAEWPNCLVVRVVRAKEVKAMDWALLDAPKSDPLVSVSLGGETVTTATVKSNLNPVWDDARFEFDAADADAVVTFEVKDEDRFLLGAYKNYDFLGRAEVRVGDLAGPPERRWFELGGRERTGKEGVARRASLQLAATKDGLLNAAKKTPEGERGSLEVWTHWTYDAGRPSNKGRTAALAAAEQARREREAADAAAQPEEEEEDKWWEREKGSPFATATLKGLPNRLNFVVLEAAVRPHAADVLVPNVAASADPYCRVSPGDYVFGEAPKPELGRKQKRRAPKCVFRAGGDAARSKTLKHVLHPKWDEAMTVKLDAAGRAALRVEVVDDTNSDDDDKDAVMGVALVKLGDVLDARAGATHEGWFGLDEPPPPARPGSAPSPVSPTSPDALSPDLHSQSARSRSHFHAAAAATGAFGGAPTKQKRKRPSDRYLWSGELAEPTLSSRELLVQPPWEHTTSPHPAREAYHGREFRSTARTAPTKAPTQRKSSVQRYTPKGAYQSMAKARKERDAAAEESDSDGEEVRQKVKLRLQWVFDPRLNPRELPLEEEAQWAAKLGLMGASPEEAKERRRALALQPPNVLHVTLVRAVRLKLPKTARYVFAEVKCAHRTVAAAPPQPVPEDVGGELLWKLRGSVKVREREISPSSTLDVVVSHAADLDGPRATLGRAVTPMTDYRDGYPRRLWVKVGDRATGRVSEAWRGAVDAFVVWAHDETQAWKAEVNQAKAKIASAKWVQDTTQGKARKPMERSVLSPTKRPKSAAKSDRHSPRKVAEALFQDEEHLATHVYLPEGVAHKHAARVGAKLLKRAGPGAAAPVVEGTVVSPVGSPTLVDAVGVSVKGAADFDEGASSSKMSATAQKKAAWTTTFIRDSPSMAQKQRRRIARFATDIPTPTTPTPMAVSTDKIAT</sequence>
<feature type="compositionally biased region" description="Polar residues" evidence="3">
    <location>
        <begin position="999"/>
        <end position="1017"/>
    </location>
</feature>
<feature type="region of interest" description="Disordered" evidence="3">
    <location>
        <begin position="1260"/>
        <end position="1294"/>
    </location>
</feature>
<feature type="domain" description="C2" evidence="4">
    <location>
        <begin position="515"/>
        <end position="643"/>
    </location>
</feature>
<dbReference type="GO" id="GO:0005509">
    <property type="term" value="F:calcium ion binding"/>
    <property type="evidence" value="ECO:0007669"/>
    <property type="project" value="TreeGrafter"/>
</dbReference>
<feature type="region of interest" description="Disordered" evidence="3">
    <location>
        <begin position="708"/>
        <end position="732"/>
    </location>
</feature>
<evidence type="ECO:0000256" key="2">
    <source>
        <dbReference type="ARBA" id="ARBA00022837"/>
    </source>
</evidence>
<evidence type="ECO:0000256" key="1">
    <source>
        <dbReference type="ARBA" id="ARBA00022723"/>
    </source>
</evidence>
<feature type="region of interest" description="Disordered" evidence="3">
    <location>
        <begin position="968"/>
        <end position="1047"/>
    </location>
</feature>
<evidence type="ECO:0000313" key="5">
    <source>
        <dbReference type="EMBL" id="EGB13084.1"/>
    </source>
</evidence>
<dbReference type="EMBL" id="GL833120">
    <property type="protein sequence ID" value="EGB13084.1"/>
    <property type="molecule type" value="Genomic_DNA"/>
</dbReference>
<dbReference type="InterPro" id="IPR000008">
    <property type="entry name" value="C2_dom"/>
</dbReference>
<dbReference type="PROSITE" id="PS50004">
    <property type="entry name" value="C2"/>
    <property type="match status" value="4"/>
</dbReference>
<dbReference type="OrthoDB" id="67700at2759"/>
<dbReference type="SMART" id="SM00239">
    <property type="entry name" value="C2"/>
    <property type="match status" value="6"/>
</dbReference>
<reference evidence="5 6" key="1">
    <citation type="journal article" date="2011" name="Proc. Natl. Acad. Sci. U.S.A.">
        <title>Niche of harmful alga Aureococcus anophagefferens revealed through ecogenomics.</title>
        <authorList>
            <person name="Gobler C.J."/>
            <person name="Berry D.L."/>
            <person name="Dyhrman S.T."/>
            <person name="Wilhelm S.W."/>
            <person name="Salamov A."/>
            <person name="Lobanov A.V."/>
            <person name="Zhang Y."/>
            <person name="Collier J.L."/>
            <person name="Wurch L.L."/>
            <person name="Kustka A.B."/>
            <person name="Dill B.D."/>
            <person name="Shah M."/>
            <person name="VerBerkmoes N.C."/>
            <person name="Kuo A."/>
            <person name="Terry A."/>
            <person name="Pangilinan J."/>
            <person name="Lindquist E.A."/>
            <person name="Lucas S."/>
            <person name="Paulsen I.T."/>
            <person name="Hattenrath-Lehmann T.K."/>
            <person name="Talmage S.C."/>
            <person name="Walker E.A."/>
            <person name="Koch F."/>
            <person name="Burson A.M."/>
            <person name="Marcoval M.A."/>
            <person name="Tang Y.Z."/>
            <person name="Lecleir G.R."/>
            <person name="Coyne K.J."/>
            <person name="Berg G.M."/>
            <person name="Bertrand E.M."/>
            <person name="Saito M.A."/>
            <person name="Gladyshev V.N."/>
            <person name="Grigoriev I.V."/>
        </authorList>
    </citation>
    <scope>NUCLEOTIDE SEQUENCE [LARGE SCALE GENOMIC DNA]</scope>
    <source>
        <strain evidence="6">CCMP 1984</strain>
    </source>
</reference>
<organism evidence="6">
    <name type="scientific">Aureococcus anophagefferens</name>
    <name type="common">Harmful bloom alga</name>
    <dbReference type="NCBI Taxonomy" id="44056"/>
    <lineage>
        <taxon>Eukaryota</taxon>
        <taxon>Sar</taxon>
        <taxon>Stramenopiles</taxon>
        <taxon>Ochrophyta</taxon>
        <taxon>Pelagophyceae</taxon>
        <taxon>Pelagomonadales</taxon>
        <taxon>Pelagomonadaceae</taxon>
        <taxon>Aureococcus</taxon>
    </lineage>
</organism>
<dbReference type="PANTHER" id="PTHR45911:SF4">
    <property type="entry name" value="MULTIPLE C2 AND TRANSMEMBRANE DOMAIN-CONTAINING PROTEIN"/>
    <property type="match status" value="1"/>
</dbReference>
<feature type="region of interest" description="Disordered" evidence="3">
    <location>
        <begin position="1"/>
        <end position="71"/>
    </location>
</feature>
<dbReference type="SUPFAM" id="SSF49562">
    <property type="entry name" value="C2 domain (Calcium/lipid-binding domain, CaLB)"/>
    <property type="match status" value="4"/>
</dbReference>
<feature type="domain" description="C2" evidence="4">
    <location>
        <begin position="68"/>
        <end position="188"/>
    </location>
</feature>
<evidence type="ECO:0000256" key="3">
    <source>
        <dbReference type="SAM" id="MobiDB-lite"/>
    </source>
</evidence>
<accession>F0XVU3</accession>
<dbReference type="GO" id="GO:0016020">
    <property type="term" value="C:membrane"/>
    <property type="evidence" value="ECO:0007669"/>
    <property type="project" value="TreeGrafter"/>
</dbReference>
<protein>
    <recommendedName>
        <fullName evidence="4">C2 domain-containing protein</fullName>
    </recommendedName>
</protein>
<feature type="region of interest" description="Disordered" evidence="3">
    <location>
        <begin position="1412"/>
        <end position="1432"/>
    </location>
</feature>
<name>F0XVU3_AURAN</name>
<keyword evidence="6" id="KW-1185">Reference proteome</keyword>
<dbReference type="InterPro" id="IPR035892">
    <property type="entry name" value="C2_domain_sf"/>
</dbReference>
<feature type="compositionally biased region" description="Basic and acidic residues" evidence="3">
    <location>
        <begin position="986"/>
        <end position="998"/>
    </location>
</feature>
<feature type="region of interest" description="Disordered" evidence="3">
    <location>
        <begin position="887"/>
        <end position="930"/>
    </location>
</feature>
<dbReference type="InParanoid" id="F0XVU3"/>
<feature type="domain" description="C2" evidence="4">
    <location>
        <begin position="735"/>
        <end position="889"/>
    </location>
</feature>
<dbReference type="GeneID" id="20223095"/>
<gene>
    <name evidence="5" type="ORF">AURANDRAFT_60640</name>
</gene>
<evidence type="ECO:0000313" key="6">
    <source>
        <dbReference type="Proteomes" id="UP000002729"/>
    </source>
</evidence>
<dbReference type="CDD" id="cd00030">
    <property type="entry name" value="C2"/>
    <property type="match status" value="4"/>
</dbReference>
<dbReference type="KEGG" id="aaf:AURANDRAFT_60640"/>